<dbReference type="AlphaFoldDB" id="A0A5S9Q764"/>
<dbReference type="InterPro" id="IPR027843">
    <property type="entry name" value="DUF4440"/>
</dbReference>
<reference evidence="3 4" key="1">
    <citation type="submission" date="2019-11" db="EMBL/GenBank/DDBJ databases">
        <authorList>
            <person name="Holert J."/>
        </authorList>
    </citation>
    <scope>NUCLEOTIDE SEQUENCE [LARGE SCALE GENOMIC DNA]</scope>
    <source>
        <strain evidence="3">BC5_2</strain>
    </source>
</reference>
<dbReference type="Gene3D" id="3.10.450.50">
    <property type="match status" value="1"/>
</dbReference>
<sequence>MRVRVTQAILMAMAVLSLSAFAEGISRAEVDALIKKMDTGINTKNVEAVSDTLSDNINITINIEMFGSKQVMTPNKQTYITLLRDGWKTYEQYTYKRTDEKVQLEPTKAIIQATVTESFVVGGTKITGVTQETSVAEKVDGKLLFTQITGDSKM</sequence>
<dbReference type="OrthoDB" id="10018886at2"/>
<name>A0A5S9Q764_9GAMM</name>
<keyword evidence="1" id="KW-0732">Signal</keyword>
<evidence type="ECO:0000313" key="3">
    <source>
        <dbReference type="EMBL" id="CAA0113133.1"/>
    </source>
</evidence>
<feature type="signal peptide" evidence="1">
    <location>
        <begin position="1"/>
        <end position="22"/>
    </location>
</feature>
<organism evidence="3 4">
    <name type="scientific">BD1-7 clade bacterium</name>
    <dbReference type="NCBI Taxonomy" id="2029982"/>
    <lineage>
        <taxon>Bacteria</taxon>
        <taxon>Pseudomonadati</taxon>
        <taxon>Pseudomonadota</taxon>
        <taxon>Gammaproteobacteria</taxon>
        <taxon>Cellvibrionales</taxon>
        <taxon>Spongiibacteraceae</taxon>
        <taxon>BD1-7 clade</taxon>
    </lineage>
</organism>
<dbReference type="Proteomes" id="UP000434580">
    <property type="component" value="Unassembled WGS sequence"/>
</dbReference>
<feature type="chain" id="PRO_5030138108" description="DUF4440 domain-containing protein" evidence="1">
    <location>
        <begin position="23"/>
        <end position="154"/>
    </location>
</feature>
<dbReference type="Pfam" id="PF14534">
    <property type="entry name" value="DUF4440"/>
    <property type="match status" value="1"/>
</dbReference>
<accession>A0A5S9Q764</accession>
<dbReference type="InterPro" id="IPR032710">
    <property type="entry name" value="NTF2-like_dom_sf"/>
</dbReference>
<dbReference type="EMBL" id="CACSII010000017">
    <property type="protein sequence ID" value="CAA0113133.1"/>
    <property type="molecule type" value="Genomic_DNA"/>
</dbReference>
<gene>
    <name evidence="3" type="ORF">DPBNPPHM_01622</name>
</gene>
<evidence type="ECO:0000256" key="1">
    <source>
        <dbReference type="SAM" id="SignalP"/>
    </source>
</evidence>
<evidence type="ECO:0000313" key="4">
    <source>
        <dbReference type="Proteomes" id="UP000434580"/>
    </source>
</evidence>
<feature type="domain" description="DUF4440" evidence="2">
    <location>
        <begin position="31"/>
        <end position="142"/>
    </location>
</feature>
<dbReference type="SUPFAM" id="SSF54427">
    <property type="entry name" value="NTF2-like"/>
    <property type="match status" value="1"/>
</dbReference>
<protein>
    <recommendedName>
        <fullName evidence="2">DUF4440 domain-containing protein</fullName>
    </recommendedName>
</protein>
<evidence type="ECO:0000259" key="2">
    <source>
        <dbReference type="Pfam" id="PF14534"/>
    </source>
</evidence>
<proteinExistence type="predicted"/>